<evidence type="ECO:0000313" key="2">
    <source>
        <dbReference type="EMBL" id="KAA2265113.1"/>
    </source>
</evidence>
<dbReference type="PANTHER" id="PTHR43132:SF8">
    <property type="entry name" value="HTH-TYPE TRANSCRIPTIONAL REGULATOR KMTR"/>
    <property type="match status" value="1"/>
</dbReference>
<dbReference type="InterPro" id="IPR011991">
    <property type="entry name" value="ArsR-like_HTH"/>
</dbReference>
<dbReference type="AlphaFoldDB" id="A0A5B2XP32"/>
<evidence type="ECO:0000313" key="3">
    <source>
        <dbReference type="Proteomes" id="UP000323454"/>
    </source>
</evidence>
<protein>
    <submittedName>
        <fullName evidence="2">Helix-turn-helix transcriptional regulator</fullName>
    </submittedName>
</protein>
<gene>
    <name evidence="2" type="ORF">F0L68_05485</name>
</gene>
<organism evidence="2 3">
    <name type="scientific">Solihabitans fulvus</name>
    <dbReference type="NCBI Taxonomy" id="1892852"/>
    <lineage>
        <taxon>Bacteria</taxon>
        <taxon>Bacillati</taxon>
        <taxon>Actinomycetota</taxon>
        <taxon>Actinomycetes</taxon>
        <taxon>Pseudonocardiales</taxon>
        <taxon>Pseudonocardiaceae</taxon>
        <taxon>Solihabitans</taxon>
    </lineage>
</organism>
<dbReference type="CDD" id="cd00090">
    <property type="entry name" value="HTH_ARSR"/>
    <property type="match status" value="1"/>
</dbReference>
<dbReference type="Gene3D" id="1.10.10.10">
    <property type="entry name" value="Winged helix-like DNA-binding domain superfamily/Winged helix DNA-binding domain"/>
    <property type="match status" value="1"/>
</dbReference>
<dbReference type="EMBL" id="VUOB01000009">
    <property type="protein sequence ID" value="KAA2265113.1"/>
    <property type="molecule type" value="Genomic_DNA"/>
</dbReference>
<reference evidence="2 3" key="1">
    <citation type="submission" date="2019-09" db="EMBL/GenBank/DDBJ databases">
        <title>Goodfellowia gen. nov., a new genus of the Pseudonocardineae related to Actinoalloteichus, containing Goodfellowia coeruleoviolacea gen. nov., comb. nov. gen. nov., comb. nov.</title>
        <authorList>
            <person name="Labeda D."/>
        </authorList>
    </citation>
    <scope>NUCLEOTIDE SEQUENCE [LARGE SCALE GENOMIC DNA]</scope>
    <source>
        <strain evidence="2 3">AN110305</strain>
    </source>
</reference>
<dbReference type="InterPro" id="IPR051011">
    <property type="entry name" value="Metal_resp_trans_reg"/>
</dbReference>
<dbReference type="SUPFAM" id="SSF46785">
    <property type="entry name" value="Winged helix' DNA-binding domain"/>
    <property type="match status" value="1"/>
</dbReference>
<dbReference type="InterPro" id="IPR036390">
    <property type="entry name" value="WH_DNA-bd_sf"/>
</dbReference>
<dbReference type="InterPro" id="IPR036388">
    <property type="entry name" value="WH-like_DNA-bd_sf"/>
</dbReference>
<keyword evidence="3" id="KW-1185">Reference proteome</keyword>
<evidence type="ECO:0000259" key="1">
    <source>
        <dbReference type="Pfam" id="PF19361"/>
    </source>
</evidence>
<dbReference type="Proteomes" id="UP000323454">
    <property type="component" value="Unassembled WGS sequence"/>
</dbReference>
<reference evidence="2 3" key="2">
    <citation type="submission" date="2019-09" db="EMBL/GenBank/DDBJ databases">
        <authorList>
            <person name="Jin C."/>
        </authorList>
    </citation>
    <scope>NUCLEOTIDE SEQUENCE [LARGE SCALE GENOMIC DNA]</scope>
    <source>
        <strain evidence="2 3">AN110305</strain>
    </source>
</reference>
<dbReference type="InterPro" id="IPR045981">
    <property type="entry name" value="DUF5937"/>
</dbReference>
<proteinExistence type="predicted"/>
<dbReference type="RefSeq" id="WP_149848361.1">
    <property type="nucleotide sequence ID" value="NZ_VUOB01000009.1"/>
</dbReference>
<accession>A0A5B2XP32</accession>
<dbReference type="OrthoDB" id="3460651at2"/>
<sequence length="322" mass="34318">MIVAHLDSATLARTRLAVSPLAEALNWLELTVLRTSHPVYGAPGTQARHALRDPDVALLAQVIGCRSHGSTPDLLTPTPPAGATSAVLAAQLDTVAATPADLAWRQLHDPQFSTAPLPAAVRDAAHAGTFAARAAAGLARFWRAAVADLWAALKPVLDADLAERSRALATDGMGRLLGSLHREITWTGTALLVDKPRQTQSSLADTELVLTPSALVWPYLSVQLADPGGAFLRFPVASLSTPARGPAHGLTRLLGGTRATLLHDLDVPRSTTELGRRHNLAPATVSYHLTVLHKSGLVLRNRDRHHVLYRRTDRADTLLADA</sequence>
<dbReference type="PANTHER" id="PTHR43132">
    <property type="entry name" value="ARSENICAL RESISTANCE OPERON REPRESSOR ARSR-RELATED"/>
    <property type="match status" value="1"/>
</dbReference>
<feature type="domain" description="DUF5937" evidence="1">
    <location>
        <begin position="145"/>
        <end position="238"/>
    </location>
</feature>
<dbReference type="Pfam" id="PF19361">
    <property type="entry name" value="DUF5937"/>
    <property type="match status" value="1"/>
</dbReference>
<name>A0A5B2XP32_9PSEU</name>
<comment type="caution">
    <text evidence="2">The sequence shown here is derived from an EMBL/GenBank/DDBJ whole genome shotgun (WGS) entry which is preliminary data.</text>
</comment>